<dbReference type="OrthoDB" id="3358048at2759"/>
<feature type="transmembrane region" description="Helical" evidence="1">
    <location>
        <begin position="152"/>
        <end position="168"/>
    </location>
</feature>
<dbReference type="EMBL" id="CP042199">
    <property type="protein sequence ID" value="QDS76646.1"/>
    <property type="molecule type" value="Genomic_DNA"/>
</dbReference>
<feature type="transmembrane region" description="Helical" evidence="1">
    <location>
        <begin position="75"/>
        <end position="96"/>
    </location>
</feature>
<dbReference type="AlphaFoldDB" id="A0A517LM45"/>
<protein>
    <submittedName>
        <fullName evidence="2">Uncharacterized protein</fullName>
    </submittedName>
</protein>
<keyword evidence="3" id="KW-1185">Reference proteome</keyword>
<organism evidence="2 3">
    <name type="scientific">Venturia effusa</name>
    <dbReference type="NCBI Taxonomy" id="50376"/>
    <lineage>
        <taxon>Eukaryota</taxon>
        <taxon>Fungi</taxon>
        <taxon>Dikarya</taxon>
        <taxon>Ascomycota</taxon>
        <taxon>Pezizomycotina</taxon>
        <taxon>Dothideomycetes</taxon>
        <taxon>Pleosporomycetidae</taxon>
        <taxon>Venturiales</taxon>
        <taxon>Venturiaceae</taxon>
        <taxon>Venturia</taxon>
    </lineage>
</organism>
<evidence type="ECO:0000256" key="1">
    <source>
        <dbReference type="SAM" id="Phobius"/>
    </source>
</evidence>
<sequence>MEPTTRLRKAFQYSIDEESDSLPEDLDEQEQEILIKTFVDNDAAKTEAYKKAFLALPTLCLILYLPQLLPPTSTTFLQTLLSITSLALTTYSLYLLPSRQPTPQTVETTTRYTHETSPLKEHLDHLNVGLSVVLLLFAWRAKQMGTRKDDELYLSLLPGVVFLIIFVARRQLRPVDVQELERLRYGYKGA</sequence>
<proteinExistence type="predicted"/>
<keyword evidence="1" id="KW-0472">Membrane</keyword>
<reference evidence="2 3" key="1">
    <citation type="submission" date="2019-07" db="EMBL/GenBank/DDBJ databases">
        <title>Finished genome of Venturia effusa.</title>
        <authorList>
            <person name="Young C.A."/>
            <person name="Cox M.P."/>
            <person name="Ganley A.R.D."/>
            <person name="David W.J."/>
        </authorList>
    </citation>
    <scope>NUCLEOTIDE SEQUENCE [LARGE SCALE GENOMIC DNA]</scope>
    <source>
        <strain evidence="3">albino</strain>
    </source>
</reference>
<gene>
    <name evidence="2" type="ORF">FKW77_008136</name>
</gene>
<keyword evidence="1" id="KW-0812">Transmembrane</keyword>
<accession>A0A517LM45</accession>
<feature type="transmembrane region" description="Helical" evidence="1">
    <location>
        <begin position="52"/>
        <end position="69"/>
    </location>
</feature>
<dbReference type="Proteomes" id="UP000316270">
    <property type="component" value="Chromosome 15"/>
</dbReference>
<name>A0A517LM45_9PEZI</name>
<keyword evidence="1" id="KW-1133">Transmembrane helix</keyword>
<evidence type="ECO:0000313" key="2">
    <source>
        <dbReference type="EMBL" id="QDS76646.1"/>
    </source>
</evidence>
<evidence type="ECO:0000313" key="3">
    <source>
        <dbReference type="Proteomes" id="UP000316270"/>
    </source>
</evidence>